<feature type="transmembrane region" description="Helical" evidence="1">
    <location>
        <begin position="74"/>
        <end position="98"/>
    </location>
</feature>
<dbReference type="EMBL" id="BMAT01003826">
    <property type="protein sequence ID" value="GFR63109.1"/>
    <property type="molecule type" value="Genomic_DNA"/>
</dbReference>
<dbReference type="AlphaFoldDB" id="A0AAV4EQN3"/>
<evidence type="ECO:0000256" key="1">
    <source>
        <dbReference type="SAM" id="Phobius"/>
    </source>
</evidence>
<name>A0AAV4EQN3_9GAST</name>
<keyword evidence="3" id="KW-1185">Reference proteome</keyword>
<organism evidence="2 3">
    <name type="scientific">Elysia marginata</name>
    <dbReference type="NCBI Taxonomy" id="1093978"/>
    <lineage>
        <taxon>Eukaryota</taxon>
        <taxon>Metazoa</taxon>
        <taxon>Spiralia</taxon>
        <taxon>Lophotrochozoa</taxon>
        <taxon>Mollusca</taxon>
        <taxon>Gastropoda</taxon>
        <taxon>Heterobranchia</taxon>
        <taxon>Euthyneura</taxon>
        <taxon>Panpulmonata</taxon>
        <taxon>Sacoglossa</taxon>
        <taxon>Placobranchoidea</taxon>
        <taxon>Plakobranchidae</taxon>
        <taxon>Elysia</taxon>
    </lineage>
</organism>
<keyword evidence="1" id="KW-0812">Transmembrane</keyword>
<dbReference type="Proteomes" id="UP000762676">
    <property type="component" value="Unassembled WGS sequence"/>
</dbReference>
<gene>
    <name evidence="2" type="ORF">ElyMa_001887800</name>
</gene>
<keyword evidence="1" id="KW-0472">Membrane</keyword>
<sequence length="100" mass="11318">MTLTSQKDLDLIRDIAENRDEWRTFIGDRKRSSRSCAVRPPYKRAAIVLSLVKSVSRSFVQCLIRHEPCFTQRLVVVVVVVVAVVLLVVVSFVVVLAVHI</sequence>
<keyword evidence="1" id="KW-1133">Transmembrane helix</keyword>
<reference evidence="2 3" key="1">
    <citation type="journal article" date="2021" name="Elife">
        <title>Chloroplast acquisition without the gene transfer in kleptoplastic sea slugs, Plakobranchus ocellatus.</title>
        <authorList>
            <person name="Maeda T."/>
            <person name="Takahashi S."/>
            <person name="Yoshida T."/>
            <person name="Shimamura S."/>
            <person name="Takaki Y."/>
            <person name="Nagai Y."/>
            <person name="Toyoda A."/>
            <person name="Suzuki Y."/>
            <person name="Arimoto A."/>
            <person name="Ishii H."/>
            <person name="Satoh N."/>
            <person name="Nishiyama T."/>
            <person name="Hasebe M."/>
            <person name="Maruyama T."/>
            <person name="Minagawa J."/>
            <person name="Obokata J."/>
            <person name="Shigenobu S."/>
        </authorList>
    </citation>
    <scope>NUCLEOTIDE SEQUENCE [LARGE SCALE GENOMIC DNA]</scope>
</reference>
<evidence type="ECO:0000313" key="2">
    <source>
        <dbReference type="EMBL" id="GFR63109.1"/>
    </source>
</evidence>
<evidence type="ECO:0000313" key="3">
    <source>
        <dbReference type="Proteomes" id="UP000762676"/>
    </source>
</evidence>
<protein>
    <recommendedName>
        <fullName evidence="4">Transmembrane protein</fullName>
    </recommendedName>
</protein>
<proteinExistence type="predicted"/>
<accession>A0AAV4EQN3</accession>
<evidence type="ECO:0008006" key="4">
    <source>
        <dbReference type="Google" id="ProtNLM"/>
    </source>
</evidence>
<comment type="caution">
    <text evidence="2">The sequence shown here is derived from an EMBL/GenBank/DDBJ whole genome shotgun (WGS) entry which is preliminary data.</text>
</comment>